<name>A0A8J8SGZ3_9FIRM</name>
<organism evidence="1 2">
    <name type="scientific">Vallitalea pronyensis</name>
    <dbReference type="NCBI Taxonomy" id="1348613"/>
    <lineage>
        <taxon>Bacteria</taxon>
        <taxon>Bacillati</taxon>
        <taxon>Bacillota</taxon>
        <taxon>Clostridia</taxon>
        <taxon>Lachnospirales</taxon>
        <taxon>Vallitaleaceae</taxon>
        <taxon>Vallitalea</taxon>
    </lineage>
</organism>
<evidence type="ECO:0000313" key="2">
    <source>
        <dbReference type="Proteomes" id="UP000683246"/>
    </source>
</evidence>
<proteinExistence type="predicted"/>
<dbReference type="KEGG" id="vpy:HZI73_11665"/>
<gene>
    <name evidence="1" type="ORF">HZI73_11665</name>
</gene>
<dbReference type="AlphaFoldDB" id="A0A8J8SGZ3"/>
<reference evidence="1" key="1">
    <citation type="submission" date="2020-07" db="EMBL/GenBank/DDBJ databases">
        <title>Vallitalea pronyensis genome.</title>
        <authorList>
            <person name="Postec A."/>
        </authorList>
    </citation>
    <scope>NUCLEOTIDE SEQUENCE</scope>
    <source>
        <strain evidence="1">FatNI3</strain>
    </source>
</reference>
<keyword evidence="2" id="KW-1185">Reference proteome</keyword>
<dbReference type="EMBL" id="CP058649">
    <property type="protein sequence ID" value="QUI22904.1"/>
    <property type="molecule type" value="Genomic_DNA"/>
</dbReference>
<accession>A0A8J8SGZ3</accession>
<sequence>MDINCTHDCIYQNEGKCHLSCSVTLSHMNNSRMAHVDCPYYLSQEDLEQPSQMQDQHS</sequence>
<evidence type="ECO:0000313" key="1">
    <source>
        <dbReference type="EMBL" id="QUI22904.1"/>
    </source>
</evidence>
<protein>
    <submittedName>
        <fullName evidence="1">Uncharacterized protein</fullName>
    </submittedName>
</protein>
<dbReference type="Proteomes" id="UP000683246">
    <property type="component" value="Chromosome"/>
</dbReference>
<dbReference type="RefSeq" id="WP_212698399.1">
    <property type="nucleotide sequence ID" value="NZ_CP058649.1"/>
</dbReference>